<keyword evidence="2" id="KW-0812">Transmembrane</keyword>
<dbReference type="EnsemblMetazoa" id="XM_038192706.1">
    <property type="protein sequence ID" value="XP_038048634.1"/>
    <property type="gene ID" value="LOC119722530"/>
</dbReference>
<feature type="transmembrane region" description="Helical" evidence="2">
    <location>
        <begin position="157"/>
        <end position="176"/>
    </location>
</feature>
<dbReference type="OrthoDB" id="10122539at2759"/>
<feature type="compositionally biased region" description="Basic and acidic residues" evidence="1">
    <location>
        <begin position="260"/>
        <end position="285"/>
    </location>
</feature>
<dbReference type="OMA" id="CAEYMKT"/>
<dbReference type="GeneID" id="119722530"/>
<evidence type="ECO:0000313" key="5">
    <source>
        <dbReference type="Proteomes" id="UP000887568"/>
    </source>
</evidence>
<organism evidence="4 5">
    <name type="scientific">Patiria miniata</name>
    <name type="common">Bat star</name>
    <name type="synonym">Asterina miniata</name>
    <dbReference type="NCBI Taxonomy" id="46514"/>
    <lineage>
        <taxon>Eukaryota</taxon>
        <taxon>Metazoa</taxon>
        <taxon>Echinodermata</taxon>
        <taxon>Eleutherozoa</taxon>
        <taxon>Asterozoa</taxon>
        <taxon>Asteroidea</taxon>
        <taxon>Valvatacea</taxon>
        <taxon>Valvatida</taxon>
        <taxon>Asterinidae</taxon>
        <taxon>Patiria</taxon>
    </lineage>
</organism>
<evidence type="ECO:0000256" key="3">
    <source>
        <dbReference type="SAM" id="SignalP"/>
    </source>
</evidence>
<keyword evidence="2" id="KW-1133">Transmembrane helix</keyword>
<sequence>MKYVGVFVLSLLGVIALTQGAPDCLDTFTAAQCAEYMKTGGAQIVLPLTEIPQLDAEKQAMLKYVLANVSDEYVIVDVEPKHVLITNIHLSADNGNRVAVDFFVANPTGSVVMPVSFRTNELYLVLKLNKEKIDDMLDYKVTVVEPDSANNLPIPTWALAIIVYAALVIVIGLIYYGTKDFRRQWSEAQDKKLRHAVLGDSDMELDPEAGEAGTGQGDSSEPNGPAKMYRDSQISFGVQVTKDDIEATLGITYATVESKDDAKKEDKCLDSPPPEKSHKPPDYHEATAPSASDSEASSSDTASKKSEASSAIEGAVNAAYEADEQDGEGDQTTSL</sequence>
<evidence type="ECO:0000256" key="2">
    <source>
        <dbReference type="SAM" id="Phobius"/>
    </source>
</evidence>
<feature type="compositionally biased region" description="Low complexity" evidence="1">
    <location>
        <begin position="286"/>
        <end position="301"/>
    </location>
</feature>
<feature type="region of interest" description="Disordered" evidence="1">
    <location>
        <begin position="260"/>
        <end position="335"/>
    </location>
</feature>
<evidence type="ECO:0000256" key="1">
    <source>
        <dbReference type="SAM" id="MobiDB-lite"/>
    </source>
</evidence>
<accession>A0A913ZAI7</accession>
<feature type="chain" id="PRO_5037295746" evidence="3">
    <location>
        <begin position="21"/>
        <end position="335"/>
    </location>
</feature>
<keyword evidence="3" id="KW-0732">Signal</keyword>
<reference evidence="4" key="1">
    <citation type="submission" date="2022-11" db="UniProtKB">
        <authorList>
            <consortium name="EnsemblMetazoa"/>
        </authorList>
    </citation>
    <scope>IDENTIFICATION</scope>
</reference>
<name>A0A913ZAI7_PATMI</name>
<proteinExistence type="predicted"/>
<keyword evidence="5" id="KW-1185">Reference proteome</keyword>
<dbReference type="Proteomes" id="UP000887568">
    <property type="component" value="Unplaced"/>
</dbReference>
<feature type="region of interest" description="Disordered" evidence="1">
    <location>
        <begin position="198"/>
        <end position="229"/>
    </location>
</feature>
<dbReference type="AlphaFoldDB" id="A0A913ZAI7"/>
<protein>
    <submittedName>
        <fullName evidence="4">Uncharacterized protein</fullName>
    </submittedName>
</protein>
<keyword evidence="2" id="KW-0472">Membrane</keyword>
<feature type="signal peptide" evidence="3">
    <location>
        <begin position="1"/>
        <end position="20"/>
    </location>
</feature>
<evidence type="ECO:0000313" key="4">
    <source>
        <dbReference type="EnsemblMetazoa" id="XP_038048634.1"/>
    </source>
</evidence>
<dbReference type="RefSeq" id="XP_038048634.1">
    <property type="nucleotide sequence ID" value="XM_038192706.1"/>
</dbReference>